<dbReference type="PATRIC" id="fig|1434108.4.peg.1590"/>
<protein>
    <submittedName>
        <fullName evidence="1">Uncharacterized protein</fullName>
    </submittedName>
</protein>
<gene>
    <name evidence="1" type="ORF">MSBRM_1285</name>
</gene>
<reference evidence="1 2" key="1">
    <citation type="submission" date="2014-07" db="EMBL/GenBank/DDBJ databases">
        <title>Methanogenic archaea and the global carbon cycle.</title>
        <authorList>
            <person name="Henriksen J.R."/>
            <person name="Luke J."/>
            <person name="Reinhart S."/>
            <person name="Benedict M.N."/>
            <person name="Youngblut N.D."/>
            <person name="Metcalf M.E."/>
            <person name="Whitaker R.J."/>
            <person name="Metcalf W.W."/>
        </authorList>
    </citation>
    <scope>NUCLEOTIDE SEQUENCE [LARGE SCALE GENOMIC DNA]</scope>
    <source>
        <strain evidence="1 2">MS</strain>
    </source>
</reference>
<dbReference type="EMBL" id="CP009528">
    <property type="protein sequence ID" value="AKB54283.1"/>
    <property type="molecule type" value="Genomic_DNA"/>
</dbReference>
<evidence type="ECO:0000313" key="1">
    <source>
        <dbReference type="EMBL" id="AKB54283.1"/>
    </source>
</evidence>
<dbReference type="AlphaFoldDB" id="A0A0E3QSN5"/>
<sequence length="356" mass="40091">MDLENKFNDTEYNIQLKDMIVEINKLDDDVGLGRITQETANKTAASLIDDPRYNQVKLKKQIDERDHEILLRDKSRFNDTEYNIQLKDMIVEINKLNDDVELGRITQETANKTVASLIDDPRYNQVKLKKQIVEREHEILLRNERPPLPNCTASLTNSLLNPIGLSNTIYYYPYVGEMRVYSDGWGVGYAEAIKHEATTSDPDQYVRVAARVEGAGSYYADGYMFSYTSTQQPPSGNANVGVDFDWIGGCVFPDDCTIDFVLWELVEVGPLEYQWVKAGEDQDVVSLTGITSAIDDPSDASGSFSNYMDGNILLYCFALEVHTNASCIGSASSANFGFADITRTSRVKWNQGRIIY</sequence>
<organism evidence="1 2">
    <name type="scientific">Methanosarcina barkeri MS</name>
    <dbReference type="NCBI Taxonomy" id="1434108"/>
    <lineage>
        <taxon>Archaea</taxon>
        <taxon>Methanobacteriati</taxon>
        <taxon>Methanobacteriota</taxon>
        <taxon>Stenosarchaea group</taxon>
        <taxon>Methanomicrobia</taxon>
        <taxon>Methanosarcinales</taxon>
        <taxon>Methanosarcinaceae</taxon>
        <taxon>Methanosarcina</taxon>
    </lineage>
</organism>
<dbReference type="GeneID" id="24844525"/>
<dbReference type="KEGG" id="mby:MSBRM_1285"/>
<evidence type="ECO:0000313" key="2">
    <source>
        <dbReference type="Proteomes" id="UP000033033"/>
    </source>
</evidence>
<proteinExistence type="predicted"/>
<accession>A0A0E3QSN5</accession>
<dbReference type="RefSeq" id="WP_048118540.1">
    <property type="nucleotide sequence ID" value="NZ_CP009528.1"/>
</dbReference>
<dbReference type="Proteomes" id="UP000033033">
    <property type="component" value="Chromosome"/>
</dbReference>
<name>A0A0E3QSN5_METBA</name>
<dbReference type="HOGENOM" id="CLU_820421_0_0_2"/>
<keyword evidence="2" id="KW-1185">Reference proteome</keyword>